<gene>
    <name evidence="3" type="ORF">BCR43DRAFT_485484</name>
</gene>
<proteinExistence type="inferred from homology"/>
<dbReference type="AlphaFoldDB" id="A0A1X2HMG2"/>
<feature type="region of interest" description="Disordered" evidence="2">
    <location>
        <begin position="119"/>
        <end position="140"/>
    </location>
</feature>
<protein>
    <submittedName>
        <fullName evidence="3">Uncharacterized protein</fullName>
    </submittedName>
</protein>
<evidence type="ECO:0000313" key="4">
    <source>
        <dbReference type="Proteomes" id="UP000242180"/>
    </source>
</evidence>
<accession>A0A1X2HMG2</accession>
<dbReference type="OrthoDB" id="9932926at2759"/>
<dbReference type="PANTHER" id="PTHR12232:SF0">
    <property type="entry name" value="THIOREDOXIN DOMAIN-CONTAINING PROTEIN"/>
    <property type="match status" value="1"/>
</dbReference>
<sequence>MLKLREGQSSNILAMKTKHQQDMEDLKQRLAEAEAKAKESAKGAMNDEEIERILEEFEQAQHTHAVQIEHMQQSHESELSSMQQDHVAQLTSLKKAQNQTRQGWTSRYLPTEAVSWPAPQQVSLRKTTGPKKTLSSSAAAATDLTPKDVSTVQVYVSSVSANASLKQKQEHLQQLLHANNISFDVVDVAANEAARERVKESNDSGVPQIYVGGQYRGQYEDLVRLLDDQVDLQEDFLRPAAKVVTPPASPTKTERTPKPVRAYRGVEDDDEALFKELEQELSDGKIADLDAL</sequence>
<dbReference type="GO" id="GO:0005737">
    <property type="term" value="C:cytoplasm"/>
    <property type="evidence" value="ECO:0007669"/>
    <property type="project" value="TreeGrafter"/>
</dbReference>
<keyword evidence="4" id="KW-1185">Reference proteome</keyword>
<name>A0A1X2HMG2_SYNRA</name>
<dbReference type="Pfam" id="PF04908">
    <property type="entry name" value="SH3BGR"/>
    <property type="match status" value="1"/>
</dbReference>
<evidence type="ECO:0000256" key="1">
    <source>
        <dbReference type="ARBA" id="ARBA00007764"/>
    </source>
</evidence>
<reference evidence="3 4" key="1">
    <citation type="submission" date="2016-07" db="EMBL/GenBank/DDBJ databases">
        <title>Pervasive Adenine N6-methylation of Active Genes in Fungi.</title>
        <authorList>
            <consortium name="DOE Joint Genome Institute"/>
            <person name="Mondo S.J."/>
            <person name="Dannebaum R.O."/>
            <person name="Kuo R.C."/>
            <person name="Labutti K."/>
            <person name="Haridas S."/>
            <person name="Kuo A."/>
            <person name="Salamov A."/>
            <person name="Ahrendt S.R."/>
            <person name="Lipzen A."/>
            <person name="Sullivan W."/>
            <person name="Andreopoulos W.B."/>
            <person name="Clum A."/>
            <person name="Lindquist E."/>
            <person name="Daum C."/>
            <person name="Ramamoorthy G.K."/>
            <person name="Gryganskyi A."/>
            <person name="Culley D."/>
            <person name="Magnuson J.K."/>
            <person name="James T.Y."/>
            <person name="O'Malley M.A."/>
            <person name="Stajich J.E."/>
            <person name="Spatafora J.W."/>
            <person name="Visel A."/>
            <person name="Grigoriev I.V."/>
        </authorList>
    </citation>
    <scope>NUCLEOTIDE SEQUENCE [LARGE SCALE GENOMIC DNA]</scope>
    <source>
        <strain evidence="3 4">NRRL 2496</strain>
    </source>
</reference>
<dbReference type="InterPro" id="IPR051033">
    <property type="entry name" value="SH3BGR"/>
</dbReference>
<dbReference type="SUPFAM" id="SSF52833">
    <property type="entry name" value="Thioredoxin-like"/>
    <property type="match status" value="1"/>
</dbReference>
<dbReference type="InterPro" id="IPR036249">
    <property type="entry name" value="Thioredoxin-like_sf"/>
</dbReference>
<dbReference type="InterPro" id="IPR006993">
    <property type="entry name" value="Glut_rich_SH3-bd"/>
</dbReference>
<feature type="region of interest" description="Disordered" evidence="2">
    <location>
        <begin position="244"/>
        <end position="267"/>
    </location>
</feature>
<dbReference type="Proteomes" id="UP000242180">
    <property type="component" value="Unassembled WGS sequence"/>
</dbReference>
<dbReference type="PROSITE" id="PS51354">
    <property type="entry name" value="GLUTAREDOXIN_2"/>
    <property type="match status" value="1"/>
</dbReference>
<organism evidence="3 4">
    <name type="scientific">Syncephalastrum racemosum</name>
    <name type="common">Filamentous fungus</name>
    <dbReference type="NCBI Taxonomy" id="13706"/>
    <lineage>
        <taxon>Eukaryota</taxon>
        <taxon>Fungi</taxon>
        <taxon>Fungi incertae sedis</taxon>
        <taxon>Mucoromycota</taxon>
        <taxon>Mucoromycotina</taxon>
        <taxon>Mucoromycetes</taxon>
        <taxon>Mucorales</taxon>
        <taxon>Syncephalastraceae</taxon>
        <taxon>Syncephalastrum</taxon>
    </lineage>
</organism>
<comment type="caution">
    <text evidence="3">The sequence shown here is derived from an EMBL/GenBank/DDBJ whole genome shotgun (WGS) entry which is preliminary data.</text>
</comment>
<evidence type="ECO:0000313" key="3">
    <source>
        <dbReference type="EMBL" id="ORZ00593.1"/>
    </source>
</evidence>
<dbReference type="InParanoid" id="A0A1X2HMG2"/>
<comment type="similarity">
    <text evidence="1">Belongs to the SH3BGR family.</text>
</comment>
<dbReference type="EMBL" id="MCGN01000002">
    <property type="protein sequence ID" value="ORZ00593.1"/>
    <property type="molecule type" value="Genomic_DNA"/>
</dbReference>
<dbReference type="PANTHER" id="PTHR12232">
    <property type="entry name" value="SH3 DOMAIN-BINDING GLUTAMIC ACID-RICH-LIKE PROTEIN"/>
    <property type="match status" value="1"/>
</dbReference>
<dbReference type="Gene3D" id="3.40.30.10">
    <property type="entry name" value="Glutaredoxin"/>
    <property type="match status" value="1"/>
</dbReference>
<evidence type="ECO:0000256" key="2">
    <source>
        <dbReference type="SAM" id="MobiDB-lite"/>
    </source>
</evidence>
<feature type="region of interest" description="Disordered" evidence="2">
    <location>
        <begin position="1"/>
        <end position="23"/>
    </location>
</feature>